<gene>
    <name evidence="2" type="ORF">PDIGIT_LOCUS6054</name>
</gene>
<protein>
    <submittedName>
        <fullName evidence="2">Uncharacterized protein</fullName>
    </submittedName>
</protein>
<dbReference type="Proteomes" id="UP001152607">
    <property type="component" value="Unassembled WGS sequence"/>
</dbReference>
<reference evidence="2" key="1">
    <citation type="submission" date="2023-01" db="EMBL/GenBank/DDBJ databases">
        <authorList>
            <person name="Van Ghelder C."/>
            <person name="Rancurel C."/>
        </authorList>
    </citation>
    <scope>NUCLEOTIDE SEQUENCE</scope>
    <source>
        <strain evidence="2">CNCM I-4278</strain>
    </source>
</reference>
<accession>A0A9W4XLL1</accession>
<evidence type="ECO:0000256" key="1">
    <source>
        <dbReference type="SAM" id="MobiDB-lite"/>
    </source>
</evidence>
<evidence type="ECO:0000313" key="2">
    <source>
        <dbReference type="EMBL" id="CAI6333020.1"/>
    </source>
</evidence>
<sequence>MLCTWHGALLRPIEGECAWNNCGRLAQLTRHQPSGVRIRCSHRSDPDPDQVQARIPARISSCSKPDIADPLPWHKSREKRRRRSNQSPSFPSHLWFGFSVSSRRSSKCRAKSWSSR</sequence>
<comment type="caution">
    <text evidence="2">The sequence shown here is derived from an EMBL/GenBank/DDBJ whole genome shotgun (WGS) entry which is preliminary data.</text>
</comment>
<organism evidence="2 3">
    <name type="scientific">Periconia digitata</name>
    <dbReference type="NCBI Taxonomy" id="1303443"/>
    <lineage>
        <taxon>Eukaryota</taxon>
        <taxon>Fungi</taxon>
        <taxon>Dikarya</taxon>
        <taxon>Ascomycota</taxon>
        <taxon>Pezizomycotina</taxon>
        <taxon>Dothideomycetes</taxon>
        <taxon>Pleosporomycetidae</taxon>
        <taxon>Pleosporales</taxon>
        <taxon>Massarineae</taxon>
        <taxon>Periconiaceae</taxon>
        <taxon>Periconia</taxon>
    </lineage>
</organism>
<name>A0A9W4XLL1_9PLEO</name>
<feature type="region of interest" description="Disordered" evidence="1">
    <location>
        <begin position="36"/>
        <end position="95"/>
    </location>
</feature>
<dbReference type="EMBL" id="CAOQHR010000004">
    <property type="protein sequence ID" value="CAI6333020.1"/>
    <property type="molecule type" value="Genomic_DNA"/>
</dbReference>
<feature type="compositionally biased region" description="Basic residues" evidence="1">
    <location>
        <begin position="74"/>
        <end position="84"/>
    </location>
</feature>
<evidence type="ECO:0000313" key="3">
    <source>
        <dbReference type="Proteomes" id="UP001152607"/>
    </source>
</evidence>
<keyword evidence="3" id="KW-1185">Reference proteome</keyword>
<proteinExistence type="predicted"/>
<dbReference type="AlphaFoldDB" id="A0A9W4XLL1"/>